<dbReference type="Gene3D" id="2.60.40.420">
    <property type="entry name" value="Cupredoxins - blue copper proteins"/>
    <property type="match status" value="1"/>
</dbReference>
<keyword evidence="3" id="KW-0336">GPI-anchor</keyword>
<evidence type="ECO:0000259" key="11">
    <source>
        <dbReference type="PROSITE" id="PS51485"/>
    </source>
</evidence>
<evidence type="ECO:0000313" key="13">
    <source>
        <dbReference type="Proteomes" id="UP000593562"/>
    </source>
</evidence>
<sequence>MAGTAGTFQYSLLLMFLLFSFSQAKEILVGGNKDAWKVPSSQSDSLNEWAEKSRFRMGDSLVWKYESGKDSVLQVTREAYLSCNTSSPIDEYKDGNTKVTLDRSGPFYFISGTNGHCEKGQKMIVVVLSPRHRYTGISPAPSPAEFEGPAVAPTSSATSLKSCFIVVLGILLLALF</sequence>
<dbReference type="Pfam" id="PF02298">
    <property type="entry name" value="Cu_bind_like"/>
    <property type="match status" value="1"/>
</dbReference>
<evidence type="ECO:0000256" key="2">
    <source>
        <dbReference type="ARBA" id="ARBA00022475"/>
    </source>
</evidence>
<keyword evidence="6" id="KW-1015">Disulfide bond</keyword>
<dbReference type="Proteomes" id="UP000593562">
    <property type="component" value="Unassembled WGS sequence"/>
</dbReference>
<evidence type="ECO:0000256" key="3">
    <source>
        <dbReference type="ARBA" id="ARBA00022622"/>
    </source>
</evidence>
<evidence type="ECO:0000256" key="1">
    <source>
        <dbReference type="ARBA" id="ARBA00004609"/>
    </source>
</evidence>
<dbReference type="FunCoup" id="A0A7J7DP81">
    <property type="interactions" value="231"/>
</dbReference>
<dbReference type="InterPro" id="IPR041846">
    <property type="entry name" value="ENL_dom"/>
</dbReference>
<accession>A0A7J7DP81</accession>
<dbReference type="GO" id="GO:0005886">
    <property type="term" value="C:plasma membrane"/>
    <property type="evidence" value="ECO:0007669"/>
    <property type="project" value="UniProtKB-SubCell"/>
</dbReference>
<protein>
    <submittedName>
        <fullName evidence="12">Early nodulin-like protein 1</fullName>
    </submittedName>
</protein>
<dbReference type="PANTHER" id="PTHR33021:SF197">
    <property type="entry name" value="EARLY NODULIN-LIKE PROTEIN 13"/>
    <property type="match status" value="1"/>
</dbReference>
<reference evidence="12 13" key="1">
    <citation type="journal article" date="2020" name="Nat. Commun.">
        <title>Genome of Tripterygium wilfordii and identification of cytochrome P450 involved in triptolide biosynthesis.</title>
        <authorList>
            <person name="Tu L."/>
            <person name="Su P."/>
            <person name="Zhang Z."/>
            <person name="Gao L."/>
            <person name="Wang J."/>
            <person name="Hu T."/>
            <person name="Zhou J."/>
            <person name="Zhang Y."/>
            <person name="Zhao Y."/>
            <person name="Liu Y."/>
            <person name="Song Y."/>
            <person name="Tong Y."/>
            <person name="Lu Y."/>
            <person name="Yang J."/>
            <person name="Xu C."/>
            <person name="Jia M."/>
            <person name="Peters R.J."/>
            <person name="Huang L."/>
            <person name="Gao W."/>
        </authorList>
    </citation>
    <scope>NUCLEOTIDE SEQUENCE [LARGE SCALE GENOMIC DNA]</scope>
    <source>
        <strain evidence="13">cv. XIE 37</strain>
        <tissue evidence="12">Leaf</tissue>
    </source>
</reference>
<keyword evidence="5" id="KW-0472">Membrane</keyword>
<evidence type="ECO:0000256" key="5">
    <source>
        <dbReference type="ARBA" id="ARBA00023136"/>
    </source>
</evidence>
<dbReference type="SUPFAM" id="SSF49503">
    <property type="entry name" value="Cupredoxins"/>
    <property type="match status" value="1"/>
</dbReference>
<dbReference type="InterPro" id="IPR039391">
    <property type="entry name" value="Phytocyanin-like"/>
</dbReference>
<feature type="chain" id="PRO_5029762067" evidence="10">
    <location>
        <begin position="25"/>
        <end position="176"/>
    </location>
</feature>
<keyword evidence="13" id="KW-1185">Reference proteome</keyword>
<dbReference type="EMBL" id="JAAARO010000004">
    <property type="protein sequence ID" value="KAF5748117.1"/>
    <property type="molecule type" value="Genomic_DNA"/>
</dbReference>
<dbReference type="FunFam" id="2.60.40.420:FF:000069">
    <property type="entry name" value="Early nodulin-like protein 1"/>
    <property type="match status" value="1"/>
</dbReference>
<evidence type="ECO:0000256" key="4">
    <source>
        <dbReference type="ARBA" id="ARBA00022729"/>
    </source>
</evidence>
<keyword evidence="4 10" id="KW-0732">Signal</keyword>
<dbReference type="PROSITE" id="PS51485">
    <property type="entry name" value="PHYTOCYANIN"/>
    <property type="match status" value="1"/>
</dbReference>
<dbReference type="CDD" id="cd11019">
    <property type="entry name" value="OsENODL1_like"/>
    <property type="match status" value="1"/>
</dbReference>
<gene>
    <name evidence="12" type="ORF">HS088_TW04G00067</name>
</gene>
<evidence type="ECO:0000256" key="10">
    <source>
        <dbReference type="SAM" id="SignalP"/>
    </source>
</evidence>
<comment type="caution">
    <text evidence="12">The sequence shown here is derived from an EMBL/GenBank/DDBJ whole genome shotgun (WGS) entry which is preliminary data.</text>
</comment>
<proteinExistence type="inferred from homology"/>
<keyword evidence="7" id="KW-0325">Glycoprotein</keyword>
<organism evidence="12 13">
    <name type="scientific">Tripterygium wilfordii</name>
    <name type="common">Thunder God vine</name>
    <dbReference type="NCBI Taxonomy" id="458696"/>
    <lineage>
        <taxon>Eukaryota</taxon>
        <taxon>Viridiplantae</taxon>
        <taxon>Streptophyta</taxon>
        <taxon>Embryophyta</taxon>
        <taxon>Tracheophyta</taxon>
        <taxon>Spermatophyta</taxon>
        <taxon>Magnoliopsida</taxon>
        <taxon>eudicotyledons</taxon>
        <taxon>Gunneridae</taxon>
        <taxon>Pentapetalae</taxon>
        <taxon>rosids</taxon>
        <taxon>fabids</taxon>
        <taxon>Celastrales</taxon>
        <taxon>Celastraceae</taxon>
        <taxon>Tripterygium</taxon>
    </lineage>
</organism>
<comment type="subcellular location">
    <subcellularLocation>
        <location evidence="1">Cell membrane</location>
        <topology evidence="1">Lipid-anchor</topology>
        <topology evidence="1">GPI-anchor</topology>
    </subcellularLocation>
</comment>
<evidence type="ECO:0000313" key="12">
    <source>
        <dbReference type="EMBL" id="KAF5748117.1"/>
    </source>
</evidence>
<dbReference type="GO" id="GO:0009055">
    <property type="term" value="F:electron transfer activity"/>
    <property type="evidence" value="ECO:0007669"/>
    <property type="project" value="InterPro"/>
</dbReference>
<evidence type="ECO:0000256" key="8">
    <source>
        <dbReference type="ARBA" id="ARBA00023288"/>
    </source>
</evidence>
<name>A0A7J7DP81_TRIWF</name>
<keyword evidence="8" id="KW-0449">Lipoprotein</keyword>
<dbReference type="InParanoid" id="A0A7J7DP81"/>
<dbReference type="OrthoDB" id="1937044at2759"/>
<evidence type="ECO:0000256" key="7">
    <source>
        <dbReference type="ARBA" id="ARBA00023180"/>
    </source>
</evidence>
<dbReference type="InterPro" id="IPR008972">
    <property type="entry name" value="Cupredoxin"/>
</dbReference>
<feature type="signal peptide" evidence="10">
    <location>
        <begin position="1"/>
        <end position="24"/>
    </location>
</feature>
<dbReference type="InterPro" id="IPR003245">
    <property type="entry name" value="Phytocyanin_dom"/>
</dbReference>
<dbReference type="GO" id="GO:0098552">
    <property type="term" value="C:side of membrane"/>
    <property type="evidence" value="ECO:0007669"/>
    <property type="project" value="UniProtKB-KW"/>
</dbReference>
<evidence type="ECO:0000256" key="6">
    <source>
        <dbReference type="ARBA" id="ARBA00023157"/>
    </source>
</evidence>
<evidence type="ECO:0000256" key="9">
    <source>
        <dbReference type="ARBA" id="ARBA00035011"/>
    </source>
</evidence>
<feature type="domain" description="Phytocyanin" evidence="11">
    <location>
        <begin position="25"/>
        <end position="129"/>
    </location>
</feature>
<comment type="similarity">
    <text evidence="9">Belongs to the early nodulin-like (ENODL) family.</text>
</comment>
<dbReference type="PANTHER" id="PTHR33021">
    <property type="entry name" value="BLUE COPPER PROTEIN"/>
    <property type="match status" value="1"/>
</dbReference>
<keyword evidence="2" id="KW-1003">Cell membrane</keyword>
<dbReference type="AlphaFoldDB" id="A0A7J7DP81"/>